<gene>
    <name evidence="1" type="ORF">SAMN06265221_102211</name>
</gene>
<reference evidence="1 2" key="1">
    <citation type="submission" date="2017-05" db="EMBL/GenBank/DDBJ databases">
        <authorList>
            <person name="Varghese N."/>
            <person name="Submissions S."/>
        </authorList>
    </citation>
    <scope>NUCLEOTIDE SEQUENCE [LARGE SCALE GENOMIC DNA]</scope>
    <source>
        <strain evidence="1 2">DSM 100094</strain>
    </source>
</reference>
<accession>A0A521BBV0</accession>
<proteinExistence type="predicted"/>
<evidence type="ECO:0000313" key="2">
    <source>
        <dbReference type="Proteomes" id="UP000319014"/>
    </source>
</evidence>
<organism evidence="1 2">
    <name type="scientific">Paracoccus laeviglucosivorans</name>
    <dbReference type="NCBI Taxonomy" id="1197861"/>
    <lineage>
        <taxon>Bacteria</taxon>
        <taxon>Pseudomonadati</taxon>
        <taxon>Pseudomonadota</taxon>
        <taxon>Alphaproteobacteria</taxon>
        <taxon>Rhodobacterales</taxon>
        <taxon>Paracoccaceae</taxon>
        <taxon>Paracoccus</taxon>
    </lineage>
</organism>
<dbReference type="Proteomes" id="UP000319014">
    <property type="component" value="Unassembled WGS sequence"/>
</dbReference>
<dbReference type="RefSeq" id="WP_185958564.1">
    <property type="nucleotide sequence ID" value="NZ_FXTK01000002.1"/>
</dbReference>
<dbReference type="EMBL" id="FXTK01000002">
    <property type="protein sequence ID" value="SMO44575.1"/>
    <property type="molecule type" value="Genomic_DNA"/>
</dbReference>
<protein>
    <submittedName>
        <fullName evidence="1">Uncharacterized protein</fullName>
    </submittedName>
</protein>
<sequence>MTRRITAPIALLLVGLLLIFDHATTPPNPYKAPPIFALGSGVEAVGGFCGAMPK</sequence>
<dbReference type="AlphaFoldDB" id="A0A521BBV0"/>
<name>A0A521BBV0_9RHOB</name>
<evidence type="ECO:0000313" key="1">
    <source>
        <dbReference type="EMBL" id="SMO44575.1"/>
    </source>
</evidence>
<keyword evidence="2" id="KW-1185">Reference proteome</keyword>